<gene>
    <name evidence="13" type="ORF">JK363_40770</name>
</gene>
<dbReference type="SMART" id="SM00826">
    <property type="entry name" value="PKS_DH"/>
    <property type="match status" value="1"/>
</dbReference>
<dbReference type="CDD" id="cd08956">
    <property type="entry name" value="KR_3_FAS_SDR_x"/>
    <property type="match status" value="1"/>
</dbReference>
<feature type="domain" description="Ketosynthase family 3 (KS3)" evidence="11">
    <location>
        <begin position="1974"/>
        <end position="2309"/>
    </location>
</feature>
<evidence type="ECO:0000259" key="10">
    <source>
        <dbReference type="PROSITE" id="PS50075"/>
    </source>
</evidence>
<comment type="caution">
    <text evidence="13">The sequence shown here is derived from an EMBL/GenBank/DDBJ whole genome shotgun (WGS) entry which is preliminary data.</text>
</comment>
<evidence type="ECO:0000256" key="3">
    <source>
        <dbReference type="ARBA" id="ARBA00022553"/>
    </source>
</evidence>
<dbReference type="SMART" id="SM00822">
    <property type="entry name" value="PKS_KR"/>
    <property type="match status" value="1"/>
</dbReference>
<dbReference type="SMART" id="SM00823">
    <property type="entry name" value="PKS_PP"/>
    <property type="match status" value="2"/>
</dbReference>
<dbReference type="SUPFAM" id="SSF55048">
    <property type="entry name" value="Probable ACP-binding domain of malonyl-CoA ACP transacylase"/>
    <property type="match status" value="1"/>
</dbReference>
<dbReference type="PROSITE" id="PS52004">
    <property type="entry name" value="KS3_2"/>
    <property type="match status" value="2"/>
</dbReference>
<dbReference type="SUPFAM" id="SSF51735">
    <property type="entry name" value="NAD(P)-binding Rossmann-fold domains"/>
    <property type="match status" value="2"/>
</dbReference>
<dbReference type="InterPro" id="IPR042104">
    <property type="entry name" value="PKS_dehydratase_sf"/>
</dbReference>
<reference evidence="13 14" key="1">
    <citation type="submission" date="2021-01" db="EMBL/GenBank/DDBJ databases">
        <title>WGS of actinomycetes isolated from Thailand.</title>
        <authorList>
            <person name="Thawai C."/>
        </authorList>
    </citation>
    <scope>NUCLEOTIDE SEQUENCE [LARGE SCALE GENOMIC DNA]</scope>
    <source>
        <strain evidence="13 14">CA1R205</strain>
    </source>
</reference>
<dbReference type="PANTHER" id="PTHR43775:SF51">
    <property type="entry name" value="INACTIVE PHENOLPHTHIOCEROL SYNTHESIS POLYKETIDE SYNTHASE TYPE I PKS1-RELATED"/>
    <property type="match status" value="1"/>
</dbReference>
<dbReference type="InterPro" id="IPR049900">
    <property type="entry name" value="PKS_mFAS_DH"/>
</dbReference>
<dbReference type="InterPro" id="IPR014031">
    <property type="entry name" value="Ketoacyl_synth_C"/>
</dbReference>
<keyword evidence="4" id="KW-0808">Transferase</keyword>
<dbReference type="Pfam" id="PF00698">
    <property type="entry name" value="Acyl_transf_1"/>
    <property type="match status" value="1"/>
</dbReference>
<dbReference type="Pfam" id="PF02801">
    <property type="entry name" value="Ketoacyl-synt_C"/>
    <property type="match status" value="2"/>
</dbReference>
<dbReference type="InterPro" id="IPR049552">
    <property type="entry name" value="PKS_DH_N"/>
</dbReference>
<dbReference type="InterPro" id="IPR016036">
    <property type="entry name" value="Malonyl_transacylase_ACP-bd"/>
</dbReference>
<dbReference type="Gene3D" id="1.10.1200.10">
    <property type="entry name" value="ACP-like"/>
    <property type="match status" value="2"/>
</dbReference>
<feature type="region of interest" description="Disordered" evidence="9">
    <location>
        <begin position="1950"/>
        <end position="1969"/>
    </location>
</feature>
<comment type="pathway">
    <text evidence="1">Antibiotic biosynthesis.</text>
</comment>
<dbReference type="Gene3D" id="3.40.50.720">
    <property type="entry name" value="NAD(P)-binding Rossmann-like Domain"/>
    <property type="match status" value="2"/>
</dbReference>
<evidence type="ECO:0000256" key="7">
    <source>
        <dbReference type="ARBA" id="ARBA00023315"/>
    </source>
</evidence>
<dbReference type="SUPFAM" id="SSF53901">
    <property type="entry name" value="Thiolase-like"/>
    <property type="match status" value="2"/>
</dbReference>
<dbReference type="InterPro" id="IPR036291">
    <property type="entry name" value="NAD(P)-bd_dom_sf"/>
</dbReference>
<dbReference type="InterPro" id="IPR020807">
    <property type="entry name" value="PKS_DH"/>
</dbReference>
<dbReference type="InterPro" id="IPR009081">
    <property type="entry name" value="PP-bd_ACP"/>
</dbReference>
<dbReference type="Gene3D" id="3.40.47.10">
    <property type="match status" value="2"/>
</dbReference>
<keyword evidence="6" id="KW-0511">Multifunctional enzyme</keyword>
<dbReference type="PROSITE" id="PS00012">
    <property type="entry name" value="PHOSPHOPANTETHEINE"/>
    <property type="match status" value="1"/>
</dbReference>
<feature type="domain" description="Ketosynthase family 3 (KS3)" evidence="11">
    <location>
        <begin position="185"/>
        <end position="611"/>
    </location>
</feature>
<accession>A0ABS1NS70</accession>
<dbReference type="PROSITE" id="PS00606">
    <property type="entry name" value="KS3_1"/>
    <property type="match status" value="2"/>
</dbReference>
<dbReference type="SMART" id="SM00825">
    <property type="entry name" value="PKS_KS"/>
    <property type="match status" value="2"/>
</dbReference>
<evidence type="ECO:0000313" key="14">
    <source>
        <dbReference type="Proteomes" id="UP000634229"/>
    </source>
</evidence>
<dbReference type="InterPro" id="IPR049551">
    <property type="entry name" value="PKS_DH_C"/>
</dbReference>
<name>A0ABS1NS70_9ACTN</name>
<feature type="domain" description="PKS/mFAS DH" evidence="12">
    <location>
        <begin position="1091"/>
        <end position="1371"/>
    </location>
</feature>
<dbReference type="InterPro" id="IPR013968">
    <property type="entry name" value="PKS_KR"/>
</dbReference>
<sequence length="2309" mass="240999">MLPMDPDLAVKALERALVAGDAAVAVVDADWKHFAGTFEARQLSRMLSGIPEVARVTDAAESAAADAPHAEGASALVRKLAGLPEAERHRVVLELVRAHVAAVLGYAGADAVAPGRAFTEIGFDSLTAVSLRNRLIEATDMQLSATLVFDYPTPAALADHLLTALLGSREDEAVPALPTTVAAADDPLAIVSMSCRFPGGVGTAEALWDLLAVGEDAISDFPTDRGWDLDGLYDADPDALGKSYVREGAFLSEVSGFDADFFGISPREALAMDPQQRLLLETAWELWERAGVDPESVRGSRTGVFIGTNGQEYVSLVDQGPDVTEGYVATGNAASVVSGRISYTFGLEGPAVSVDTACSSSLVALHLAAQSLRQGECSRAIVGGVSLMVSPRGFVEFSRQRGLAPDGRCKAFAAGADGTGWGEGVGLLLLERLSDAERNGHQVLAVVRGSAVNQDGASNGLTAPNGPSQQRVIRAALASAGLSATEVDVVEAHGTGTKLGDPIEAQALLATYGQERSEGRPLWLGSIKSNIGHTQAAAGVAGIIKMVLAMRNGLLPQTLHVDEPTPHVDWSSGNLRLLTEATPWPETEEPRRAGVSSFGVSGTNAHVILEQAPVSDPEEDPAGEPTADVASPVVVPWVVSAKSEAALRAQAERLVSFLAERPELAAADVASSLVTGRSVFEHRAVVVDTLLGGPADGLEALAEGREAAGVVWGSAGGSDGRAVFVFPGQGSQWAGMAAELLAFSPVFAERIGECAAALAPFVDWSLTDILRDTDSEGWLEQVDVVQPVLWAVMVSLAEVWRSYGVEPAAVIGHSQGEIAAACVAGALSLQDAAKVVALRSKAIRALSGRGGMVSVSLDIEAVQERLLAWEGRLAVAAVNGPAVVVVSGDADALDELLAACEADGVRARRIAVDYASHCTHVEEIEDVLLRDLAGVAPRAGSVPFYSTVTAEVLDTTALDAGYWYRNLRRTVRFAETVRALLDDGFGLFVESSAHPVLTMGIEQTAEAHINAPVTAVGSLRRDEGGLERFAVSVAEAFVGGATVDWAGLFRGTGATRVDLPTYAFQHQRYWIEPSAARQGDVTSAGLSSADHPLLGAAVTLPESGGHLFTGRLSVQSHPWLADHALYGTAVLAASVFVELALRAGDAVGCDRLDELTPQAPLALPDSGAVQLQLAVSGPDDSGRRTVSVYSRHEDGASDLPWTLHARGVLTAGAPVGPEVARALIQWPPADADPVDVAALYEDGEEGVGLVHGPAFQGLRQAWRRGEEIFAEVTLPEEQRADAGRYGVHPALLDAALHAADSNAADLAEDTVVLPHAWSGVSLYATGATTLRVRLSPGAGDRIAVLLADESGQVVATVEAVTPRNVTPDDVAGQGRVSHESLFRVEWAALPAASVAVVEDNGARRALVGLDAAELRGLLGYADEYGDVYAGIRDAAMSDEVAPACVLLPFLTSSESGAGAGVGDPVAVRSATLRALEALQAWLAEERLAGSRLVVVTRGAVSADPGEDVTDLAAAAVWGLVRSAQAEHPDRFVLLDLDGHELPGAVLDAVLASGESQIAVREGRVYIPRLARAMVPAVSTASPAVWDADGSVLVTGASGVLGRLVARHLVAEHGVRCVVLASRRGRDVSGAAELEAELKAFGAKVMFEACDVTDRDALVGLLARIPAHRPLRGVVHAAGVLDDGLIESLTPERLDSVLRPKVDAAVHLHELTQDLGLTAFVLFSSAAATFGAAGQGNYAAANMFLDALAAHRRAHGLPAASLAWGFWAERSEMTGHLGEVDMARMARFGMTPLPADEGLALFDAAHTTDEVLLVPTRMDVAVLRANARPGTVPAILRHLIGTPARRVVESAAADDGTPALVRRLAGLTPDEREEVLLELVADSVAAVLGHTDAVVVERAFKDLGFDSLTAVELRNRLNAATGLRLSATLVFDYPTPAAAARHIVGELLGPDHADGEQHTAAPHPATTTPRTILDDEPIAIVGMGCRFPGGVRTPEELWQLLVNDGDAVAGLPTDRGWDLEALYHPDPDHKGTAYAREGGFLYDAGDFDPAFFGISPREALAMDPQQRLLLETSWEALERAGIDPASVRGSQTGVFCGLTYHDYGDLVHQAGEASEGYLMTGNAGSVASGRISYTFGFEGPAVTVDTACSSSLVALHWATQALRQGECTLALAGGATVMASPVAFVEFSRQRGLSPDGRCKAFAAGADGTGWAEGVGMLLLERLSDARRNGHPVLAVVRGSALNQDGASNGLSAPNGPSQQRVIRAALASGGLSADQVDAVEAHGTGTKLGDPIEAQALLATYGQDRPEGR</sequence>
<dbReference type="EMBL" id="JAERRF010000078">
    <property type="protein sequence ID" value="MBL1102795.1"/>
    <property type="molecule type" value="Genomic_DNA"/>
</dbReference>
<dbReference type="Pfam" id="PF00550">
    <property type="entry name" value="PP-binding"/>
    <property type="match status" value="2"/>
</dbReference>
<evidence type="ECO:0000256" key="1">
    <source>
        <dbReference type="ARBA" id="ARBA00004792"/>
    </source>
</evidence>
<dbReference type="Gene3D" id="3.30.70.3290">
    <property type="match status" value="1"/>
</dbReference>
<evidence type="ECO:0000259" key="12">
    <source>
        <dbReference type="PROSITE" id="PS52019"/>
    </source>
</evidence>
<evidence type="ECO:0000256" key="6">
    <source>
        <dbReference type="ARBA" id="ARBA00023268"/>
    </source>
</evidence>
<evidence type="ECO:0000256" key="5">
    <source>
        <dbReference type="ARBA" id="ARBA00023194"/>
    </source>
</evidence>
<dbReference type="InterPro" id="IPR055123">
    <property type="entry name" value="SpnB-like_Rossmann"/>
</dbReference>
<dbReference type="Pfam" id="PF08659">
    <property type="entry name" value="KR"/>
    <property type="match status" value="1"/>
</dbReference>
<keyword evidence="2" id="KW-0596">Phosphopantetheine</keyword>
<feature type="active site" description="Proton acceptor; for dehydratase activity" evidence="8">
    <location>
        <position position="1123"/>
    </location>
</feature>
<dbReference type="Gene3D" id="3.40.366.10">
    <property type="entry name" value="Malonyl-Coenzyme A Acyl Carrier Protein, domain 2"/>
    <property type="match status" value="1"/>
</dbReference>
<dbReference type="Gene3D" id="3.10.129.110">
    <property type="entry name" value="Polyketide synthase dehydratase"/>
    <property type="match status" value="1"/>
</dbReference>
<keyword evidence="14" id="KW-1185">Reference proteome</keyword>
<dbReference type="InterPro" id="IPR018201">
    <property type="entry name" value="Ketoacyl_synth_AS"/>
</dbReference>
<dbReference type="SUPFAM" id="SSF47336">
    <property type="entry name" value="ACP-like"/>
    <property type="match status" value="2"/>
</dbReference>
<dbReference type="Proteomes" id="UP000634229">
    <property type="component" value="Unassembled WGS sequence"/>
</dbReference>
<dbReference type="PROSITE" id="PS52019">
    <property type="entry name" value="PKS_MFAS_DH"/>
    <property type="match status" value="1"/>
</dbReference>
<feature type="active site" description="Proton donor; for dehydratase activity" evidence="8">
    <location>
        <position position="1293"/>
    </location>
</feature>
<dbReference type="Pfam" id="PF14765">
    <property type="entry name" value="PS-DH"/>
    <property type="match status" value="1"/>
</dbReference>
<dbReference type="Pfam" id="PF22953">
    <property type="entry name" value="SpnB_Rossmann"/>
    <property type="match status" value="1"/>
</dbReference>
<feature type="domain" description="Carrier" evidence="10">
    <location>
        <begin position="1870"/>
        <end position="1946"/>
    </location>
</feature>
<evidence type="ECO:0000313" key="13">
    <source>
        <dbReference type="EMBL" id="MBL1102795.1"/>
    </source>
</evidence>
<dbReference type="PROSITE" id="PS50075">
    <property type="entry name" value="CARRIER"/>
    <property type="match status" value="2"/>
</dbReference>
<feature type="region of interest" description="C-terminal hotdog fold" evidence="8">
    <location>
        <begin position="1231"/>
        <end position="1371"/>
    </location>
</feature>
<feature type="compositionally biased region" description="Low complexity" evidence="9">
    <location>
        <begin position="1957"/>
        <end position="1968"/>
    </location>
</feature>
<dbReference type="SMART" id="SM01294">
    <property type="entry name" value="PKS_PP_betabranch"/>
    <property type="match status" value="2"/>
</dbReference>
<protein>
    <submittedName>
        <fullName evidence="13">SDR family NAD(P)-dependent oxidoreductase</fullName>
    </submittedName>
</protein>
<feature type="non-terminal residue" evidence="13">
    <location>
        <position position="2309"/>
    </location>
</feature>
<keyword evidence="7" id="KW-0012">Acyltransferase</keyword>
<evidence type="ECO:0000256" key="8">
    <source>
        <dbReference type="PROSITE-ProRule" id="PRU01363"/>
    </source>
</evidence>
<proteinExistence type="predicted"/>
<keyword evidence="3" id="KW-0597">Phosphoprotein</keyword>
<dbReference type="Pfam" id="PF21089">
    <property type="entry name" value="PKS_DH_N"/>
    <property type="match status" value="1"/>
</dbReference>
<dbReference type="CDD" id="cd00833">
    <property type="entry name" value="PKS"/>
    <property type="match status" value="2"/>
</dbReference>
<dbReference type="PANTHER" id="PTHR43775">
    <property type="entry name" value="FATTY ACID SYNTHASE"/>
    <property type="match status" value="1"/>
</dbReference>
<evidence type="ECO:0000256" key="9">
    <source>
        <dbReference type="SAM" id="MobiDB-lite"/>
    </source>
</evidence>
<dbReference type="InterPro" id="IPR014043">
    <property type="entry name" value="Acyl_transferase_dom"/>
</dbReference>
<dbReference type="InterPro" id="IPR016039">
    <property type="entry name" value="Thiolase-like"/>
</dbReference>
<dbReference type="InterPro" id="IPR020806">
    <property type="entry name" value="PKS_PP-bd"/>
</dbReference>
<dbReference type="SMART" id="SM00827">
    <property type="entry name" value="PKS_AT"/>
    <property type="match status" value="1"/>
</dbReference>
<dbReference type="InterPro" id="IPR001227">
    <property type="entry name" value="Ac_transferase_dom_sf"/>
</dbReference>
<dbReference type="InterPro" id="IPR032821">
    <property type="entry name" value="PKS_assoc"/>
</dbReference>
<dbReference type="InterPro" id="IPR006162">
    <property type="entry name" value="Ppantetheine_attach_site"/>
</dbReference>
<dbReference type="SUPFAM" id="SSF52151">
    <property type="entry name" value="FabD/lysophospholipase-like"/>
    <property type="match status" value="1"/>
</dbReference>
<dbReference type="InterPro" id="IPR057326">
    <property type="entry name" value="KR_dom"/>
</dbReference>
<dbReference type="InterPro" id="IPR050091">
    <property type="entry name" value="PKS_NRPS_Biosynth_Enz"/>
</dbReference>
<feature type="region of interest" description="N-terminal hotdog fold" evidence="8">
    <location>
        <begin position="1091"/>
        <end position="1216"/>
    </location>
</feature>
<dbReference type="Pfam" id="PF16197">
    <property type="entry name" value="KAsynt_C_assoc"/>
    <property type="match status" value="1"/>
</dbReference>
<dbReference type="InterPro" id="IPR020841">
    <property type="entry name" value="PKS_Beta-ketoAc_synthase_dom"/>
</dbReference>
<feature type="domain" description="Carrier" evidence="10">
    <location>
        <begin position="90"/>
        <end position="165"/>
    </location>
</feature>
<dbReference type="InterPro" id="IPR016035">
    <property type="entry name" value="Acyl_Trfase/lysoPLipase"/>
</dbReference>
<evidence type="ECO:0000259" key="11">
    <source>
        <dbReference type="PROSITE" id="PS52004"/>
    </source>
</evidence>
<dbReference type="Pfam" id="PF00109">
    <property type="entry name" value="ketoacyl-synt"/>
    <property type="match status" value="2"/>
</dbReference>
<keyword evidence="5" id="KW-0045">Antibiotic biosynthesis</keyword>
<dbReference type="InterPro" id="IPR036736">
    <property type="entry name" value="ACP-like_sf"/>
</dbReference>
<dbReference type="InterPro" id="IPR014030">
    <property type="entry name" value="Ketoacyl_synth_N"/>
</dbReference>
<organism evidence="13 14">
    <name type="scientific">Streptomyces coffeae</name>
    <dbReference type="NCBI Taxonomy" id="621382"/>
    <lineage>
        <taxon>Bacteria</taxon>
        <taxon>Bacillati</taxon>
        <taxon>Actinomycetota</taxon>
        <taxon>Actinomycetes</taxon>
        <taxon>Kitasatosporales</taxon>
        <taxon>Streptomycetaceae</taxon>
        <taxon>Streptomyces</taxon>
    </lineage>
</organism>
<evidence type="ECO:0000256" key="2">
    <source>
        <dbReference type="ARBA" id="ARBA00022450"/>
    </source>
</evidence>
<evidence type="ECO:0000256" key="4">
    <source>
        <dbReference type="ARBA" id="ARBA00022679"/>
    </source>
</evidence>